<evidence type="ECO:0000313" key="1">
    <source>
        <dbReference type="EMBL" id="CAG8453480.1"/>
    </source>
</evidence>
<organism evidence="1 2">
    <name type="scientific">Cetraspora pellucida</name>
    <dbReference type="NCBI Taxonomy" id="1433469"/>
    <lineage>
        <taxon>Eukaryota</taxon>
        <taxon>Fungi</taxon>
        <taxon>Fungi incertae sedis</taxon>
        <taxon>Mucoromycota</taxon>
        <taxon>Glomeromycotina</taxon>
        <taxon>Glomeromycetes</taxon>
        <taxon>Diversisporales</taxon>
        <taxon>Gigasporaceae</taxon>
        <taxon>Cetraspora</taxon>
    </lineage>
</organism>
<sequence length="42" mass="5139">MAHKQKIKNNIIKQYNNFATNITKMINKPQEIKKEIKKYFEE</sequence>
<evidence type="ECO:0000313" key="2">
    <source>
        <dbReference type="Proteomes" id="UP000789759"/>
    </source>
</evidence>
<reference evidence="1" key="1">
    <citation type="submission" date="2021-06" db="EMBL/GenBank/DDBJ databases">
        <authorList>
            <person name="Kallberg Y."/>
            <person name="Tangrot J."/>
            <person name="Rosling A."/>
        </authorList>
    </citation>
    <scope>NUCLEOTIDE SEQUENCE</scope>
    <source>
        <strain evidence="1">FL966</strain>
    </source>
</reference>
<dbReference type="AlphaFoldDB" id="A0A9N8YX05"/>
<protein>
    <submittedName>
        <fullName evidence="1">3906_t:CDS:1</fullName>
    </submittedName>
</protein>
<comment type="caution">
    <text evidence="1">The sequence shown here is derived from an EMBL/GenBank/DDBJ whole genome shotgun (WGS) entry which is preliminary data.</text>
</comment>
<dbReference type="Proteomes" id="UP000789759">
    <property type="component" value="Unassembled WGS sequence"/>
</dbReference>
<dbReference type="EMBL" id="CAJVQA010000061">
    <property type="protein sequence ID" value="CAG8453480.1"/>
    <property type="molecule type" value="Genomic_DNA"/>
</dbReference>
<proteinExistence type="predicted"/>
<keyword evidence="2" id="KW-1185">Reference proteome</keyword>
<gene>
    <name evidence="1" type="ORF">CPELLU_LOCUS268</name>
</gene>
<name>A0A9N8YX05_9GLOM</name>
<accession>A0A9N8YX05</accession>